<evidence type="ECO:0000313" key="2">
    <source>
        <dbReference type="EMBL" id="CAH3156963.1"/>
    </source>
</evidence>
<sequence>MSFLSGLYSKILGANSKKTEQTCYNSASGTGFTEDFDNEDGFVLYTAEQNKRCKQTESVPGTTNYRSYENLQQSCPYPPTESPSYTIAAAQKQVPQRRETTFLTVSDVPFQLSKELQRVLQLHQGSLELSRRSSPNIEQYQYNFTLERDVLSSNEMASVG</sequence>
<name>A0ABN8Q485_9CNID</name>
<reference evidence="2 3" key="1">
    <citation type="submission" date="2022-05" db="EMBL/GenBank/DDBJ databases">
        <authorList>
            <consortium name="Genoscope - CEA"/>
            <person name="William W."/>
        </authorList>
    </citation>
    <scope>NUCLEOTIDE SEQUENCE [LARGE SCALE GENOMIC DNA]</scope>
</reference>
<dbReference type="Proteomes" id="UP001159427">
    <property type="component" value="Unassembled WGS sequence"/>
</dbReference>
<evidence type="ECO:0000313" key="3">
    <source>
        <dbReference type="Proteomes" id="UP001159427"/>
    </source>
</evidence>
<dbReference type="EMBL" id="CALNXI010001134">
    <property type="protein sequence ID" value="CAH3156963.1"/>
    <property type="molecule type" value="Genomic_DNA"/>
</dbReference>
<dbReference type="InterPro" id="IPR023340">
    <property type="entry name" value="UMA"/>
</dbReference>
<proteinExistence type="predicted"/>
<keyword evidence="3" id="KW-1185">Reference proteome</keyword>
<feature type="domain" description="UMA" evidence="1">
    <location>
        <begin position="105"/>
        <end position="151"/>
    </location>
</feature>
<comment type="caution">
    <text evidence="2">The sequence shown here is derived from an EMBL/GenBank/DDBJ whole genome shotgun (WGS) entry which is preliminary data.</text>
</comment>
<organism evidence="2 3">
    <name type="scientific">Porites evermanni</name>
    <dbReference type="NCBI Taxonomy" id="104178"/>
    <lineage>
        <taxon>Eukaryota</taxon>
        <taxon>Metazoa</taxon>
        <taxon>Cnidaria</taxon>
        <taxon>Anthozoa</taxon>
        <taxon>Hexacorallia</taxon>
        <taxon>Scleractinia</taxon>
        <taxon>Fungiina</taxon>
        <taxon>Poritidae</taxon>
        <taxon>Porites</taxon>
    </lineage>
</organism>
<gene>
    <name evidence="2" type="ORF">PEVE_00002338</name>
</gene>
<dbReference type="PROSITE" id="PS51497">
    <property type="entry name" value="UMA"/>
    <property type="match status" value="1"/>
</dbReference>
<accession>A0ABN8Q485</accession>
<protein>
    <recommendedName>
        <fullName evidence="1">UMA domain-containing protein</fullName>
    </recommendedName>
</protein>
<evidence type="ECO:0000259" key="1">
    <source>
        <dbReference type="PROSITE" id="PS51497"/>
    </source>
</evidence>